<accession>A0A069PLN8</accession>
<keyword evidence="1" id="KW-1133">Transmembrane helix</keyword>
<keyword evidence="1" id="KW-0472">Membrane</keyword>
<dbReference type="EMBL" id="JFHC01000035">
    <property type="protein sequence ID" value="KDR40834.1"/>
    <property type="molecule type" value="Genomic_DNA"/>
</dbReference>
<gene>
    <name evidence="2" type="ORF">BG61_22560</name>
</gene>
<evidence type="ECO:0000256" key="1">
    <source>
        <dbReference type="SAM" id="Phobius"/>
    </source>
</evidence>
<organism evidence="2 3">
    <name type="scientific">Caballeronia glathei</name>
    <dbReference type="NCBI Taxonomy" id="60547"/>
    <lineage>
        <taxon>Bacteria</taxon>
        <taxon>Pseudomonadati</taxon>
        <taxon>Pseudomonadota</taxon>
        <taxon>Betaproteobacteria</taxon>
        <taxon>Burkholderiales</taxon>
        <taxon>Burkholderiaceae</taxon>
        <taxon>Caballeronia</taxon>
    </lineage>
</organism>
<keyword evidence="1" id="KW-0812">Transmembrane</keyword>
<dbReference type="Proteomes" id="UP000027466">
    <property type="component" value="Unassembled WGS sequence"/>
</dbReference>
<name>A0A069PLN8_9BURK</name>
<keyword evidence="3" id="KW-1185">Reference proteome</keyword>
<dbReference type="RefSeq" id="WP_035941845.1">
    <property type="nucleotide sequence ID" value="NZ_CADFFX010000025.1"/>
</dbReference>
<sequence>MKFSHKAAVSILAVAAVMSVGSIGLVAVQFGAPSSAAQVVINTAVTSELNGVVDAVSDLPDDMRQGVITRHGAESMDALTRTLNEQRSRLSIAEQDRSAFLARNEKRLSLLLALTLFNGFALAMGAVSLFAAYRRHPANTLRPPQALKA</sequence>
<comment type="caution">
    <text evidence="2">The sequence shown here is derived from an EMBL/GenBank/DDBJ whole genome shotgun (WGS) entry which is preliminary data.</text>
</comment>
<evidence type="ECO:0000313" key="2">
    <source>
        <dbReference type="EMBL" id="KDR40834.1"/>
    </source>
</evidence>
<dbReference type="AlphaFoldDB" id="A0A069PLN8"/>
<protein>
    <submittedName>
        <fullName evidence="2">Uncharacterized protein</fullName>
    </submittedName>
</protein>
<proteinExistence type="predicted"/>
<feature type="transmembrane region" description="Helical" evidence="1">
    <location>
        <begin position="110"/>
        <end position="133"/>
    </location>
</feature>
<evidence type="ECO:0000313" key="3">
    <source>
        <dbReference type="Proteomes" id="UP000027466"/>
    </source>
</evidence>
<reference evidence="2 3" key="1">
    <citation type="submission" date="2014-03" db="EMBL/GenBank/DDBJ databases">
        <title>Draft Genome Sequences of Four Burkholderia Strains.</title>
        <authorList>
            <person name="Liu X.Y."/>
            <person name="Li C.X."/>
            <person name="Xu J.H."/>
        </authorList>
    </citation>
    <scope>NUCLEOTIDE SEQUENCE [LARGE SCALE GENOMIC DNA]</scope>
    <source>
        <strain evidence="2 3">DSM 50014</strain>
    </source>
</reference>